<dbReference type="Proteomes" id="UP000467841">
    <property type="component" value="Unassembled WGS sequence"/>
</dbReference>
<feature type="region of interest" description="Disordered" evidence="1">
    <location>
        <begin position="1"/>
        <end position="113"/>
    </location>
</feature>
<feature type="compositionally biased region" description="Basic and acidic residues" evidence="1">
    <location>
        <begin position="1"/>
        <end position="16"/>
    </location>
</feature>
<sequence length="533" mass="57315">MLRESSSEESNDKKSDEESDYEASESNDDINGDDDDVVLVDKGKSTMIPRRKKSRDDSARNSGISIREPTTAPSILKKRKSDTLHLPAKRIKDRIFGSPSSSSSSSSSTNNASVAVPIDPWLQLATACRDSQVKPSSNPSQVNINGETNTTTSSSSQSSSSIPTSVSRSNLQDFSFLSPLASENTRRSSSSSSVQSQSQDNIPRSSTSSQQQQHSSSSSELSRPRPQRYLMIAPLATDMQQRLYGFIQQPPYLPILPGLPLCIPIVNFDDNTIQTVPGYTRVPLDATTSLCWAMFTNPSYPSLNGFDFVPSLFKGNNTNPLAAVSSVSDSVSGTVPLPAVSSVLGSSVEAQANDTRRWASVLSPELLNYQQQQQNHSYLAPQASGIPITTSGNNPNPNAFGGYTQAQMEAMTRSYRNFHADPSSSNLHGPSFVDSSLVPSFQGNITRPSTVNLHRPISVSGPSSSSSLGAQANVVGGYNSGLLPSMTNDQQQQQHHPSSMDVRGLDLNLPANDEDGGERNEEDEGFDLNLGLG</sequence>
<feature type="compositionally biased region" description="Acidic residues" evidence="1">
    <location>
        <begin position="17"/>
        <end position="38"/>
    </location>
</feature>
<feature type="region of interest" description="Disordered" evidence="1">
    <location>
        <begin position="181"/>
        <end position="227"/>
    </location>
</feature>
<feature type="region of interest" description="Disordered" evidence="1">
    <location>
        <begin position="129"/>
        <end position="166"/>
    </location>
</feature>
<feature type="compositionally biased region" description="Low complexity" evidence="1">
    <location>
        <begin position="458"/>
        <end position="467"/>
    </location>
</feature>
<feature type="compositionally biased region" description="Low complexity" evidence="1">
    <location>
        <begin position="188"/>
        <end position="221"/>
    </location>
</feature>
<protein>
    <submittedName>
        <fullName evidence="2">Uncharacterized protein</fullName>
    </submittedName>
</protein>
<dbReference type="EMBL" id="CACVBM020001068">
    <property type="protein sequence ID" value="CAA7028433.1"/>
    <property type="molecule type" value="Genomic_DNA"/>
</dbReference>
<organism evidence="2 3">
    <name type="scientific">Microthlaspi erraticum</name>
    <dbReference type="NCBI Taxonomy" id="1685480"/>
    <lineage>
        <taxon>Eukaryota</taxon>
        <taxon>Viridiplantae</taxon>
        <taxon>Streptophyta</taxon>
        <taxon>Embryophyta</taxon>
        <taxon>Tracheophyta</taxon>
        <taxon>Spermatophyta</taxon>
        <taxon>Magnoliopsida</taxon>
        <taxon>eudicotyledons</taxon>
        <taxon>Gunneridae</taxon>
        <taxon>Pentapetalae</taxon>
        <taxon>rosids</taxon>
        <taxon>malvids</taxon>
        <taxon>Brassicales</taxon>
        <taxon>Brassicaceae</taxon>
        <taxon>Coluteocarpeae</taxon>
        <taxon>Microthlaspi</taxon>
    </lineage>
</organism>
<feature type="compositionally biased region" description="Acidic residues" evidence="1">
    <location>
        <begin position="512"/>
        <end position="526"/>
    </location>
</feature>
<evidence type="ECO:0000313" key="2">
    <source>
        <dbReference type="EMBL" id="CAA7028433.1"/>
    </source>
</evidence>
<feature type="region of interest" description="Disordered" evidence="1">
    <location>
        <begin position="448"/>
        <end position="533"/>
    </location>
</feature>
<feature type="compositionally biased region" description="Polar residues" evidence="1">
    <location>
        <begin position="133"/>
        <end position="147"/>
    </location>
</feature>
<gene>
    <name evidence="2" type="ORF">MERR_LOCUS15668</name>
</gene>
<name>A0A6D2ITY0_9BRAS</name>
<dbReference type="AlphaFoldDB" id="A0A6D2ITY0"/>
<proteinExistence type="predicted"/>
<feature type="compositionally biased region" description="Low complexity" evidence="1">
    <location>
        <begin position="98"/>
        <end position="108"/>
    </location>
</feature>
<reference evidence="2" key="1">
    <citation type="submission" date="2020-01" db="EMBL/GenBank/DDBJ databases">
        <authorList>
            <person name="Mishra B."/>
        </authorList>
    </citation>
    <scope>NUCLEOTIDE SEQUENCE [LARGE SCALE GENOMIC DNA]</scope>
</reference>
<feature type="compositionally biased region" description="Low complexity" evidence="1">
    <location>
        <begin position="148"/>
        <end position="166"/>
    </location>
</feature>
<keyword evidence="3" id="KW-1185">Reference proteome</keyword>
<feature type="compositionally biased region" description="Polar residues" evidence="1">
    <location>
        <begin position="485"/>
        <end position="497"/>
    </location>
</feature>
<evidence type="ECO:0000313" key="3">
    <source>
        <dbReference type="Proteomes" id="UP000467841"/>
    </source>
</evidence>
<accession>A0A6D2ITY0</accession>
<evidence type="ECO:0000256" key="1">
    <source>
        <dbReference type="SAM" id="MobiDB-lite"/>
    </source>
</evidence>
<comment type="caution">
    <text evidence="2">The sequence shown here is derived from an EMBL/GenBank/DDBJ whole genome shotgun (WGS) entry which is preliminary data.</text>
</comment>